<protein>
    <submittedName>
        <fullName evidence="9">Fungal transcriptional regulatory protein, N-terminal</fullName>
    </submittedName>
</protein>
<dbReference type="InterPro" id="IPR007219">
    <property type="entry name" value="XnlR_reg_dom"/>
</dbReference>
<dbReference type="GO" id="GO:0008270">
    <property type="term" value="F:zinc ion binding"/>
    <property type="evidence" value="ECO:0007669"/>
    <property type="project" value="InterPro"/>
</dbReference>
<keyword evidence="3" id="KW-0805">Transcription regulation</keyword>
<dbReference type="InterPro" id="IPR036864">
    <property type="entry name" value="Zn2-C6_fun-type_DNA-bd_sf"/>
</dbReference>
<keyword evidence="5" id="KW-0804">Transcription</keyword>
<gene>
    <name evidence="9" type="ORF">PCAMFM013_S011g000368</name>
</gene>
<dbReference type="GO" id="GO:0000981">
    <property type="term" value="F:DNA-binding transcription factor activity, RNA polymerase II-specific"/>
    <property type="evidence" value="ECO:0007669"/>
    <property type="project" value="InterPro"/>
</dbReference>
<dbReference type="InterPro" id="IPR001138">
    <property type="entry name" value="Zn2Cys6_DnaBD"/>
</dbReference>
<evidence type="ECO:0000256" key="1">
    <source>
        <dbReference type="ARBA" id="ARBA00004123"/>
    </source>
</evidence>
<comment type="subcellular location">
    <subcellularLocation>
        <location evidence="1">Nucleus</location>
    </subcellularLocation>
</comment>
<evidence type="ECO:0000256" key="4">
    <source>
        <dbReference type="ARBA" id="ARBA00023125"/>
    </source>
</evidence>
<keyword evidence="10" id="KW-1185">Reference proteome</keyword>
<organism evidence="9 10">
    <name type="scientific">Penicillium camemberti (strain FM 013)</name>
    <dbReference type="NCBI Taxonomy" id="1429867"/>
    <lineage>
        <taxon>Eukaryota</taxon>
        <taxon>Fungi</taxon>
        <taxon>Dikarya</taxon>
        <taxon>Ascomycota</taxon>
        <taxon>Pezizomycotina</taxon>
        <taxon>Eurotiomycetes</taxon>
        <taxon>Eurotiomycetidae</taxon>
        <taxon>Eurotiales</taxon>
        <taxon>Aspergillaceae</taxon>
        <taxon>Penicillium</taxon>
    </lineage>
</organism>
<evidence type="ECO:0000256" key="7">
    <source>
        <dbReference type="SAM" id="MobiDB-lite"/>
    </source>
</evidence>
<dbReference type="SMART" id="SM00906">
    <property type="entry name" value="Fungal_trans"/>
    <property type="match status" value="1"/>
</dbReference>
<evidence type="ECO:0000256" key="2">
    <source>
        <dbReference type="ARBA" id="ARBA00022723"/>
    </source>
</evidence>
<dbReference type="CDD" id="cd12148">
    <property type="entry name" value="fungal_TF_MHR"/>
    <property type="match status" value="1"/>
</dbReference>
<feature type="domain" description="Zn(2)-C6 fungal-type" evidence="8">
    <location>
        <begin position="29"/>
        <end position="59"/>
    </location>
</feature>
<feature type="region of interest" description="Disordered" evidence="7">
    <location>
        <begin position="59"/>
        <end position="91"/>
    </location>
</feature>
<dbReference type="CDD" id="cd00067">
    <property type="entry name" value="GAL4"/>
    <property type="match status" value="1"/>
</dbReference>
<dbReference type="Proteomes" id="UP000053732">
    <property type="component" value="Unassembled WGS sequence"/>
</dbReference>
<feature type="compositionally biased region" description="Basic and acidic residues" evidence="7">
    <location>
        <begin position="611"/>
        <end position="629"/>
    </location>
</feature>
<keyword evidence="6" id="KW-0539">Nucleus</keyword>
<dbReference type="GO" id="GO:0006351">
    <property type="term" value="P:DNA-templated transcription"/>
    <property type="evidence" value="ECO:0007669"/>
    <property type="project" value="InterPro"/>
</dbReference>
<evidence type="ECO:0000256" key="3">
    <source>
        <dbReference type="ARBA" id="ARBA00023015"/>
    </source>
</evidence>
<evidence type="ECO:0000259" key="8">
    <source>
        <dbReference type="PROSITE" id="PS50048"/>
    </source>
</evidence>
<reference evidence="9 10" key="1">
    <citation type="journal article" date="2014" name="Nat. Commun.">
        <title>Multiple recent horizontal transfers of a large genomic region in cheese making fungi.</title>
        <authorList>
            <person name="Cheeseman K."/>
            <person name="Ropars J."/>
            <person name="Renault P."/>
            <person name="Dupont J."/>
            <person name="Gouzy J."/>
            <person name="Branca A."/>
            <person name="Abraham A.L."/>
            <person name="Ceppi M."/>
            <person name="Conseiller E."/>
            <person name="Debuchy R."/>
            <person name="Malagnac F."/>
            <person name="Goarin A."/>
            <person name="Silar P."/>
            <person name="Lacoste S."/>
            <person name="Sallet E."/>
            <person name="Bensimon A."/>
            <person name="Giraud T."/>
            <person name="Brygoo Y."/>
        </authorList>
    </citation>
    <scope>NUCLEOTIDE SEQUENCE [LARGE SCALE GENOMIC DNA]</scope>
    <source>
        <strain evidence="10">FM 013</strain>
    </source>
</reference>
<evidence type="ECO:0000313" key="10">
    <source>
        <dbReference type="Proteomes" id="UP000053732"/>
    </source>
</evidence>
<dbReference type="Gene3D" id="4.10.240.10">
    <property type="entry name" value="Zn(2)-C6 fungal-type DNA-binding domain"/>
    <property type="match status" value="1"/>
</dbReference>
<dbReference type="InterPro" id="IPR050815">
    <property type="entry name" value="TF_fung"/>
</dbReference>
<dbReference type="Pfam" id="PF00172">
    <property type="entry name" value="Zn_clus"/>
    <property type="match status" value="1"/>
</dbReference>
<dbReference type="PANTHER" id="PTHR47338:SF7">
    <property type="entry name" value="ZN(II)2CYS6 TRANSCRIPTION FACTOR (EUROFUNG)"/>
    <property type="match status" value="1"/>
</dbReference>
<dbReference type="EMBL" id="HG793144">
    <property type="protein sequence ID" value="CRL24374.1"/>
    <property type="molecule type" value="Genomic_DNA"/>
</dbReference>
<proteinExistence type="predicted"/>
<evidence type="ECO:0000256" key="5">
    <source>
        <dbReference type="ARBA" id="ARBA00023163"/>
    </source>
</evidence>
<dbReference type="Pfam" id="PF04082">
    <property type="entry name" value="Fungal_trans"/>
    <property type="match status" value="1"/>
</dbReference>
<evidence type="ECO:0000256" key="6">
    <source>
        <dbReference type="ARBA" id="ARBA00023242"/>
    </source>
</evidence>
<accession>A0A0G4PDM9</accession>
<evidence type="ECO:0000313" key="9">
    <source>
        <dbReference type="EMBL" id="CRL24374.1"/>
    </source>
</evidence>
<dbReference type="PANTHER" id="PTHR47338">
    <property type="entry name" value="ZN(II)2CYS6 TRANSCRIPTION FACTOR (EUROFUNG)-RELATED"/>
    <property type="match status" value="1"/>
</dbReference>
<dbReference type="STRING" id="1429867.A0A0G4PDM9"/>
<dbReference type="GO" id="GO:0005634">
    <property type="term" value="C:nucleus"/>
    <property type="evidence" value="ECO:0007669"/>
    <property type="project" value="UniProtKB-SubCell"/>
</dbReference>
<name>A0A0G4PDM9_PENC3</name>
<sequence>MDSTSPAAAPRTEAHLTQSGTKRLRTRQACRPCHLLKAKCSGSLPACQRCSQKGIPCEYASSKPSSGTRKRRRAIASSGTQQNHPLLSPLISPKETASAGYSLQALPSQRTRIEDAIPHGEPHSDGVNYDSSKELGVEKCVVRLYIDAYFEHIAPLCENGFIHRAIFLQAWNSGTVDPALLKAVCSASAAFMSTAPVTAEQRERWRTEAEAHVWSNIGRPSLVVLQVLVVVISQNCALSRFLALQPLLGMAAKMAYMLRLNHENPQLSTTAREIRRRIMWSIFILDKRLAAGQSDLISCPKEKMHIQLPSNERDFELAISGETGTLIPTQIDEGDSTSMGTRAYFCQLSNTRHEILQYTRRVISEGSKAHDSRSELLQLESDLQTLKRSLPESMAFGERNLNLRAYSPHLKRYVMLHTMWHQCHCDLYRFMLPGIRESLADEVLNTTLPEYAIYCQTRAVEHAKALVDIFRTVQKVCDQAPQDPGISICVFQCTRILIRAFDIGLLGSHSTAIGILHQLKSIAKILLPITAVNQSADQMYKETERLISTAIAGGPYPDSMTKASHREHIRDNNILDILARIRRRDIERGEEVLQQYPASPPVTTPTGSDVPSDRETDTANERTVGKPSRGEVLEESLWYTGLESEHMFGSLDTVFDGFGGPSLNFDSQDLEQLYGDQL</sequence>
<keyword evidence="4" id="KW-0238">DNA-binding</keyword>
<dbReference type="AlphaFoldDB" id="A0A0G4PDM9"/>
<dbReference type="PROSITE" id="PS00463">
    <property type="entry name" value="ZN2_CY6_FUNGAL_1"/>
    <property type="match status" value="1"/>
</dbReference>
<keyword evidence="2" id="KW-0479">Metal-binding</keyword>
<dbReference type="SUPFAM" id="SSF57701">
    <property type="entry name" value="Zn2/Cys6 DNA-binding domain"/>
    <property type="match status" value="1"/>
</dbReference>
<feature type="region of interest" description="Disordered" evidence="7">
    <location>
        <begin position="591"/>
        <end position="629"/>
    </location>
</feature>
<feature type="region of interest" description="Disordered" evidence="7">
    <location>
        <begin position="1"/>
        <end position="23"/>
    </location>
</feature>
<dbReference type="SMART" id="SM00066">
    <property type="entry name" value="GAL4"/>
    <property type="match status" value="1"/>
</dbReference>
<dbReference type="GO" id="GO:0003677">
    <property type="term" value="F:DNA binding"/>
    <property type="evidence" value="ECO:0007669"/>
    <property type="project" value="UniProtKB-KW"/>
</dbReference>
<dbReference type="PROSITE" id="PS50048">
    <property type="entry name" value="ZN2_CY6_FUNGAL_2"/>
    <property type="match status" value="1"/>
</dbReference>